<proteinExistence type="predicted"/>
<protein>
    <submittedName>
        <fullName evidence="1">Uncharacterized protein</fullName>
    </submittedName>
</protein>
<sequence>MANLCFHQSHTCSPVLFSFFVQEAENAISEMTGNMPSEPVTIFVTFFFLPVDC</sequence>
<reference evidence="1" key="1">
    <citation type="submission" date="2014-09" db="EMBL/GenBank/DDBJ databases">
        <authorList>
            <person name="Magalhaes I.L.F."/>
            <person name="Oliveira U."/>
            <person name="Santos F.R."/>
            <person name="Vidigal T.H.D.A."/>
            <person name="Brescovit A.D."/>
            <person name="Santos A.J."/>
        </authorList>
    </citation>
    <scope>NUCLEOTIDE SEQUENCE</scope>
    <source>
        <tissue evidence="1">Shoot tissue taken approximately 20 cm above the soil surface</tissue>
    </source>
</reference>
<dbReference type="AlphaFoldDB" id="A0A0A9CSP8"/>
<organism evidence="1">
    <name type="scientific">Arundo donax</name>
    <name type="common">Giant reed</name>
    <name type="synonym">Donax arundinaceus</name>
    <dbReference type="NCBI Taxonomy" id="35708"/>
    <lineage>
        <taxon>Eukaryota</taxon>
        <taxon>Viridiplantae</taxon>
        <taxon>Streptophyta</taxon>
        <taxon>Embryophyta</taxon>
        <taxon>Tracheophyta</taxon>
        <taxon>Spermatophyta</taxon>
        <taxon>Magnoliopsida</taxon>
        <taxon>Liliopsida</taxon>
        <taxon>Poales</taxon>
        <taxon>Poaceae</taxon>
        <taxon>PACMAD clade</taxon>
        <taxon>Arundinoideae</taxon>
        <taxon>Arundineae</taxon>
        <taxon>Arundo</taxon>
    </lineage>
</organism>
<reference evidence="1" key="2">
    <citation type="journal article" date="2015" name="Data Brief">
        <title>Shoot transcriptome of the giant reed, Arundo donax.</title>
        <authorList>
            <person name="Barrero R.A."/>
            <person name="Guerrero F.D."/>
            <person name="Moolhuijzen P."/>
            <person name="Goolsby J.A."/>
            <person name="Tidwell J."/>
            <person name="Bellgard S.E."/>
            <person name="Bellgard M.I."/>
        </authorList>
    </citation>
    <scope>NUCLEOTIDE SEQUENCE</scope>
    <source>
        <tissue evidence="1">Shoot tissue taken approximately 20 cm above the soil surface</tissue>
    </source>
</reference>
<evidence type="ECO:0000313" key="1">
    <source>
        <dbReference type="EMBL" id="JAD74517.1"/>
    </source>
</evidence>
<accession>A0A0A9CSP8</accession>
<name>A0A0A9CSP8_ARUDO</name>
<dbReference type="EMBL" id="GBRH01223378">
    <property type="protein sequence ID" value="JAD74517.1"/>
    <property type="molecule type" value="Transcribed_RNA"/>
</dbReference>